<dbReference type="PANTHER" id="PTHR12019">
    <property type="entry name" value="LAMINA-ASSOCIATED POLYPEPTIDE THYMOPOIETIN"/>
    <property type="match status" value="1"/>
</dbReference>
<protein>
    <submittedName>
        <fullName evidence="4">LEM domain containing 1</fullName>
    </submittedName>
</protein>
<reference evidence="4" key="1">
    <citation type="submission" date="2023-09" db="UniProtKB">
        <authorList>
            <consortium name="Ensembl"/>
        </authorList>
    </citation>
    <scope>IDENTIFICATION</scope>
</reference>
<dbReference type="AlphaFoldDB" id="A0A8C0CBJ0"/>
<dbReference type="CDD" id="cd12940">
    <property type="entry name" value="LEM_LAP2_LEMD1"/>
    <property type="match status" value="1"/>
</dbReference>
<feature type="transmembrane region" description="Helical" evidence="2">
    <location>
        <begin position="138"/>
        <end position="160"/>
    </location>
</feature>
<feature type="compositionally biased region" description="Basic and acidic residues" evidence="1">
    <location>
        <begin position="53"/>
        <end position="63"/>
    </location>
</feature>
<dbReference type="OMA" id="RETDYCP"/>
<dbReference type="InterPro" id="IPR051656">
    <property type="entry name" value="LEM_domain"/>
</dbReference>
<dbReference type="PROSITE" id="PS50954">
    <property type="entry name" value="LEM"/>
    <property type="match status" value="1"/>
</dbReference>
<dbReference type="GeneTree" id="ENSGT00940000154098"/>
<dbReference type="Pfam" id="PF03020">
    <property type="entry name" value="LEM"/>
    <property type="match status" value="1"/>
</dbReference>
<evidence type="ECO:0000259" key="3">
    <source>
        <dbReference type="PROSITE" id="PS50954"/>
    </source>
</evidence>
<proteinExistence type="predicted"/>
<dbReference type="Ensembl" id="ENSBMST00010002589.1">
    <property type="protein sequence ID" value="ENSBMSP00010002340.1"/>
    <property type="gene ID" value="ENSBMSG00010001788.1"/>
</dbReference>
<keyword evidence="2" id="KW-1133">Transmembrane helix</keyword>
<evidence type="ECO:0000313" key="4">
    <source>
        <dbReference type="Ensembl" id="ENSBMSP00010002340.1"/>
    </source>
</evidence>
<organism evidence="4">
    <name type="scientific">Balaenoptera musculus</name>
    <name type="common">Blue whale</name>
    <dbReference type="NCBI Taxonomy" id="9771"/>
    <lineage>
        <taxon>Eukaryota</taxon>
        <taxon>Metazoa</taxon>
        <taxon>Chordata</taxon>
        <taxon>Craniata</taxon>
        <taxon>Vertebrata</taxon>
        <taxon>Euteleostomi</taxon>
        <taxon>Mammalia</taxon>
        <taxon>Eutheria</taxon>
        <taxon>Laurasiatheria</taxon>
        <taxon>Artiodactyla</taxon>
        <taxon>Whippomorpha</taxon>
        <taxon>Cetacea</taxon>
        <taxon>Mysticeti</taxon>
        <taxon>Balaenopteridae</taxon>
        <taxon>Balaenoptera</taxon>
    </lineage>
</organism>
<feature type="domain" description="LEM" evidence="3">
    <location>
        <begin position="1"/>
        <end position="45"/>
    </location>
</feature>
<feature type="region of interest" description="Disordered" evidence="1">
    <location>
        <begin position="49"/>
        <end position="71"/>
    </location>
</feature>
<dbReference type="FunFam" id="1.10.720.40:FF:000001">
    <property type="entry name" value="LEM domain containing 2, isoform CRA_a"/>
    <property type="match status" value="1"/>
</dbReference>
<name>A0A8C0CBJ0_BALMU</name>
<evidence type="ECO:0000256" key="2">
    <source>
        <dbReference type="SAM" id="Phobius"/>
    </source>
</evidence>
<keyword evidence="2" id="KW-0812">Transmembrane</keyword>
<dbReference type="PANTHER" id="PTHR12019:SF12">
    <property type="entry name" value="LEM DOMAIN-CONTAINING PROTEIN 1"/>
    <property type="match status" value="1"/>
</dbReference>
<accession>A0A8C0CBJ0</accession>
<evidence type="ECO:0000256" key="1">
    <source>
        <dbReference type="SAM" id="MobiDB-lite"/>
    </source>
</evidence>
<dbReference type="Gene3D" id="1.10.720.40">
    <property type="match status" value="1"/>
</dbReference>
<dbReference type="SUPFAM" id="SSF63451">
    <property type="entry name" value="LEM domain"/>
    <property type="match status" value="1"/>
</dbReference>
<gene>
    <name evidence="4" type="primary">LEMD1</name>
</gene>
<dbReference type="SMART" id="SM00540">
    <property type="entry name" value="LEM"/>
    <property type="match status" value="1"/>
</dbReference>
<dbReference type="InterPro" id="IPR003887">
    <property type="entry name" value="LEM_dom"/>
</dbReference>
<sequence>MVDVKCLSDDELQNKLDKLGFSPGPILPSTRKVYEKKLVQLLVSTPCASPEMNRPRERDRAQDYDGSEGTVRSCTVDGSCALTHTLPKASTSKPKALEGFCLDSKRSEGRRFKSWNNIRENACCIVNRRAGSRNIETFPVGLKLAVLGIFIIVIFVYITVERKPLFG</sequence>
<dbReference type="InterPro" id="IPR011015">
    <property type="entry name" value="LEM/LEM-like_dom_sf"/>
</dbReference>
<keyword evidence="2" id="KW-0472">Membrane</keyword>